<evidence type="ECO:0000313" key="3">
    <source>
        <dbReference type="Proteomes" id="UP000789901"/>
    </source>
</evidence>
<accession>A0ABN7X8U0</accession>
<feature type="compositionally biased region" description="Basic and acidic residues" evidence="1">
    <location>
        <begin position="28"/>
        <end position="39"/>
    </location>
</feature>
<sequence>KKKAILIGTTQQHNVAPKSSSKRAKAKYQKEEAVAKSST</sequence>
<feature type="region of interest" description="Disordered" evidence="1">
    <location>
        <begin position="1"/>
        <end position="39"/>
    </location>
</feature>
<protein>
    <submittedName>
        <fullName evidence="2">44224_t:CDS:1</fullName>
    </submittedName>
</protein>
<keyword evidence="3" id="KW-1185">Reference proteome</keyword>
<gene>
    <name evidence="2" type="ORF">GMARGA_LOCUS40477</name>
</gene>
<name>A0ABN7X8U0_GIGMA</name>
<comment type="caution">
    <text evidence="2">The sequence shown here is derived from an EMBL/GenBank/DDBJ whole genome shotgun (WGS) entry which is preliminary data.</text>
</comment>
<feature type="non-terminal residue" evidence="2">
    <location>
        <position position="1"/>
    </location>
</feature>
<dbReference type="Proteomes" id="UP000789901">
    <property type="component" value="Unassembled WGS sequence"/>
</dbReference>
<dbReference type="EMBL" id="CAJVQB010103488">
    <property type="protein sequence ID" value="CAG8850944.1"/>
    <property type="molecule type" value="Genomic_DNA"/>
</dbReference>
<evidence type="ECO:0000256" key="1">
    <source>
        <dbReference type="SAM" id="MobiDB-lite"/>
    </source>
</evidence>
<proteinExistence type="predicted"/>
<evidence type="ECO:0000313" key="2">
    <source>
        <dbReference type="EMBL" id="CAG8850944.1"/>
    </source>
</evidence>
<organism evidence="2 3">
    <name type="scientific">Gigaspora margarita</name>
    <dbReference type="NCBI Taxonomy" id="4874"/>
    <lineage>
        <taxon>Eukaryota</taxon>
        <taxon>Fungi</taxon>
        <taxon>Fungi incertae sedis</taxon>
        <taxon>Mucoromycota</taxon>
        <taxon>Glomeromycotina</taxon>
        <taxon>Glomeromycetes</taxon>
        <taxon>Diversisporales</taxon>
        <taxon>Gigasporaceae</taxon>
        <taxon>Gigaspora</taxon>
    </lineage>
</organism>
<reference evidence="2 3" key="1">
    <citation type="submission" date="2021-06" db="EMBL/GenBank/DDBJ databases">
        <authorList>
            <person name="Kallberg Y."/>
            <person name="Tangrot J."/>
            <person name="Rosling A."/>
        </authorList>
    </citation>
    <scope>NUCLEOTIDE SEQUENCE [LARGE SCALE GENOMIC DNA]</scope>
    <source>
        <strain evidence="2 3">120-4 pot B 10/14</strain>
    </source>
</reference>
<feature type="non-terminal residue" evidence="2">
    <location>
        <position position="39"/>
    </location>
</feature>